<keyword evidence="2" id="KW-0805">Transcription regulation</keyword>
<gene>
    <name evidence="8" type="ORF">NCGR_LOCUS4524</name>
</gene>
<comment type="subcellular location">
    <subcellularLocation>
        <location evidence="1">Nucleus</location>
    </subcellularLocation>
</comment>
<dbReference type="Pfam" id="PF02365">
    <property type="entry name" value="NAM"/>
    <property type="match status" value="1"/>
</dbReference>
<dbReference type="FunFam" id="2.170.150.80:FF:000007">
    <property type="entry name" value="NAC domain-containing protein 35"/>
    <property type="match status" value="1"/>
</dbReference>
<organism evidence="8 9">
    <name type="scientific">Miscanthus lutarioriparius</name>
    <dbReference type="NCBI Taxonomy" id="422564"/>
    <lineage>
        <taxon>Eukaryota</taxon>
        <taxon>Viridiplantae</taxon>
        <taxon>Streptophyta</taxon>
        <taxon>Embryophyta</taxon>
        <taxon>Tracheophyta</taxon>
        <taxon>Spermatophyta</taxon>
        <taxon>Magnoliopsida</taxon>
        <taxon>Liliopsida</taxon>
        <taxon>Poales</taxon>
        <taxon>Poaceae</taxon>
        <taxon>PACMAD clade</taxon>
        <taxon>Panicoideae</taxon>
        <taxon>Andropogonodae</taxon>
        <taxon>Andropogoneae</taxon>
        <taxon>Saccharinae</taxon>
        <taxon>Miscanthus</taxon>
    </lineage>
</organism>
<dbReference type="GO" id="GO:0099402">
    <property type="term" value="P:plant organ development"/>
    <property type="evidence" value="ECO:0007669"/>
    <property type="project" value="UniProtKB-ARBA"/>
</dbReference>
<dbReference type="PANTHER" id="PTHR31744">
    <property type="entry name" value="PROTEIN CUP-SHAPED COTYLEDON 2-RELATED"/>
    <property type="match status" value="1"/>
</dbReference>
<dbReference type="GO" id="GO:0005634">
    <property type="term" value="C:nucleus"/>
    <property type="evidence" value="ECO:0007669"/>
    <property type="project" value="UniProtKB-SubCell"/>
</dbReference>
<dbReference type="GO" id="GO:0006355">
    <property type="term" value="P:regulation of DNA-templated transcription"/>
    <property type="evidence" value="ECO:0007669"/>
    <property type="project" value="InterPro"/>
</dbReference>
<dbReference type="InterPro" id="IPR036093">
    <property type="entry name" value="NAC_dom_sf"/>
</dbReference>
<accession>A0A811MMC1</accession>
<name>A0A811MMC1_9POAL</name>
<keyword evidence="9" id="KW-1185">Reference proteome</keyword>
<evidence type="ECO:0000256" key="3">
    <source>
        <dbReference type="ARBA" id="ARBA00023125"/>
    </source>
</evidence>
<keyword evidence="4" id="KW-0804">Transcription</keyword>
<comment type="caution">
    <text evidence="8">The sequence shown here is derived from an EMBL/GenBank/DDBJ whole genome shotgun (WGS) entry which is preliminary data.</text>
</comment>
<evidence type="ECO:0000256" key="2">
    <source>
        <dbReference type="ARBA" id="ARBA00023015"/>
    </source>
</evidence>
<protein>
    <recommendedName>
        <fullName evidence="7">NAC domain-containing protein</fullName>
    </recommendedName>
</protein>
<dbReference type="PROSITE" id="PS51005">
    <property type="entry name" value="NAC"/>
    <property type="match status" value="1"/>
</dbReference>
<dbReference type="Gene3D" id="2.170.150.80">
    <property type="entry name" value="NAC domain"/>
    <property type="match status" value="1"/>
</dbReference>
<dbReference type="InterPro" id="IPR003441">
    <property type="entry name" value="NAC-dom"/>
</dbReference>
<evidence type="ECO:0000313" key="9">
    <source>
        <dbReference type="Proteomes" id="UP000604825"/>
    </source>
</evidence>
<feature type="compositionally biased region" description="Low complexity" evidence="6">
    <location>
        <begin position="198"/>
        <end position="225"/>
    </location>
</feature>
<evidence type="ECO:0000256" key="6">
    <source>
        <dbReference type="SAM" id="MobiDB-lite"/>
    </source>
</evidence>
<dbReference type="SUPFAM" id="SSF101941">
    <property type="entry name" value="NAC domain"/>
    <property type="match status" value="1"/>
</dbReference>
<keyword evidence="5" id="KW-0539">Nucleus</keyword>
<evidence type="ECO:0000256" key="4">
    <source>
        <dbReference type="ARBA" id="ARBA00023163"/>
    </source>
</evidence>
<keyword evidence="3" id="KW-0238">DNA-binding</keyword>
<evidence type="ECO:0000256" key="5">
    <source>
        <dbReference type="ARBA" id="ARBA00023242"/>
    </source>
</evidence>
<dbReference type="AlphaFoldDB" id="A0A811MMC1"/>
<sequence>MVAKEFGREVISMDKVKRDGDALITAGAGDEEEDDVVLPGFRFHPTDEELVTFYLRRKVARKPLSMEIIKEMDIYKHDPWDLPKASTVGGEKEWYFFCLRGRKYRNSIRPNRVTGSGFWKATGIDRPIYSATANSGESIGLKKSLVYYRGSAGKGTKTDWMMHEFRLPPADASPSMQEAEVWTICRIFKRNIAYKRQPQQHQQQAWRQPALSNAPPPLLAESSSNTGSFESDGGGDEYMNCLPVPAAATGLHRQHQIGSMLNVGGVSVTGSSFFREGVHGQQFQGQWLSRFPAPAAIEQKPQLLDSSAMTIAFHQNDQSIAGAAAATNDQCYKDGYWDEIAKFMEVNDPTVLYDCRYA</sequence>
<dbReference type="Proteomes" id="UP000604825">
    <property type="component" value="Unassembled WGS sequence"/>
</dbReference>
<dbReference type="GO" id="GO:0003677">
    <property type="term" value="F:DNA binding"/>
    <property type="evidence" value="ECO:0007669"/>
    <property type="project" value="UniProtKB-KW"/>
</dbReference>
<reference evidence="8" key="1">
    <citation type="submission" date="2020-10" db="EMBL/GenBank/DDBJ databases">
        <authorList>
            <person name="Han B."/>
            <person name="Lu T."/>
            <person name="Zhao Q."/>
            <person name="Huang X."/>
            <person name="Zhao Y."/>
        </authorList>
    </citation>
    <scope>NUCLEOTIDE SEQUENCE</scope>
</reference>
<dbReference type="PANTHER" id="PTHR31744:SF65">
    <property type="entry name" value="TRANSCRIPTION FACTOR JUNGBRUNNEN 1"/>
    <property type="match status" value="1"/>
</dbReference>
<evidence type="ECO:0000256" key="1">
    <source>
        <dbReference type="ARBA" id="ARBA00004123"/>
    </source>
</evidence>
<evidence type="ECO:0000313" key="8">
    <source>
        <dbReference type="EMBL" id="CAD6206897.1"/>
    </source>
</evidence>
<dbReference type="OrthoDB" id="1883668at2759"/>
<evidence type="ECO:0000259" key="7">
    <source>
        <dbReference type="PROSITE" id="PS51005"/>
    </source>
</evidence>
<proteinExistence type="predicted"/>
<dbReference type="EMBL" id="CAJGYO010000001">
    <property type="protein sequence ID" value="CAD6206897.1"/>
    <property type="molecule type" value="Genomic_DNA"/>
</dbReference>
<feature type="region of interest" description="Disordered" evidence="6">
    <location>
        <begin position="198"/>
        <end position="234"/>
    </location>
</feature>
<feature type="domain" description="NAC" evidence="7">
    <location>
        <begin position="37"/>
        <end position="190"/>
    </location>
</feature>